<evidence type="ECO:0000256" key="1">
    <source>
        <dbReference type="SAM" id="Phobius"/>
    </source>
</evidence>
<reference evidence="2 3" key="1">
    <citation type="submission" date="2020-07" db="EMBL/GenBank/DDBJ databases">
        <title>Sequencing the genomes of 1000 actinobacteria strains.</title>
        <authorList>
            <person name="Klenk H.-P."/>
        </authorList>
    </citation>
    <scope>NUCLEOTIDE SEQUENCE [LARGE SCALE GENOMIC DNA]</scope>
    <source>
        <strain evidence="2 3">DSM 23987</strain>
    </source>
</reference>
<name>A0A852WDD2_9MICO</name>
<feature type="transmembrane region" description="Helical" evidence="1">
    <location>
        <begin position="62"/>
        <end position="80"/>
    </location>
</feature>
<dbReference type="Proteomes" id="UP000573599">
    <property type="component" value="Unassembled WGS sequence"/>
</dbReference>
<comment type="caution">
    <text evidence="2">The sequence shown here is derived from an EMBL/GenBank/DDBJ whole genome shotgun (WGS) entry which is preliminary data.</text>
</comment>
<dbReference type="AlphaFoldDB" id="A0A852WDD2"/>
<keyword evidence="1" id="KW-1133">Transmembrane helix</keyword>
<gene>
    <name evidence="2" type="ORF">BJ986_001670</name>
</gene>
<sequence length="140" mass="15896">MPQQKVAPRGTELQVFGEDVKPGAFAQEDEEGPTESDWILVGQRRYKVLAVPSKLPTFVPEFCWGSIPGLLVGLVIYLVAERRSQTWAARVYWQKNRRMAVRYHWWLQQEFGSMDEAKAEVAELVQALQAGVVPDPVPRS</sequence>
<organism evidence="2 3">
    <name type="scientific">Pedococcus badiiscoriae</name>
    <dbReference type="NCBI Taxonomy" id="642776"/>
    <lineage>
        <taxon>Bacteria</taxon>
        <taxon>Bacillati</taxon>
        <taxon>Actinomycetota</taxon>
        <taxon>Actinomycetes</taxon>
        <taxon>Micrococcales</taxon>
        <taxon>Intrasporangiaceae</taxon>
        <taxon>Pedococcus</taxon>
    </lineage>
</organism>
<keyword evidence="3" id="KW-1185">Reference proteome</keyword>
<keyword evidence="1" id="KW-0812">Transmembrane</keyword>
<keyword evidence="1" id="KW-0472">Membrane</keyword>
<proteinExistence type="predicted"/>
<dbReference type="RefSeq" id="WP_179421562.1">
    <property type="nucleotide sequence ID" value="NZ_JACCAB010000001.1"/>
</dbReference>
<protein>
    <submittedName>
        <fullName evidence="2">Uncharacterized protein</fullName>
    </submittedName>
</protein>
<evidence type="ECO:0000313" key="3">
    <source>
        <dbReference type="Proteomes" id="UP000573599"/>
    </source>
</evidence>
<evidence type="ECO:0000313" key="2">
    <source>
        <dbReference type="EMBL" id="NYG07183.1"/>
    </source>
</evidence>
<dbReference type="EMBL" id="JACCAB010000001">
    <property type="protein sequence ID" value="NYG07183.1"/>
    <property type="molecule type" value="Genomic_DNA"/>
</dbReference>
<accession>A0A852WDD2</accession>